<dbReference type="InterPro" id="IPR056151">
    <property type="entry name" value="Beta-prop_DCAF12"/>
</dbReference>
<accession>A0A078BCC7</accession>
<dbReference type="CDD" id="cd00200">
    <property type="entry name" value="WD40"/>
    <property type="match status" value="1"/>
</dbReference>
<dbReference type="Gene3D" id="2.130.10.10">
    <property type="entry name" value="YVTN repeat-like/Quinoprotein amine dehydrogenase"/>
    <property type="match status" value="2"/>
</dbReference>
<dbReference type="InterPro" id="IPR020472">
    <property type="entry name" value="WD40_PAC1"/>
</dbReference>
<evidence type="ECO:0000256" key="1">
    <source>
        <dbReference type="ARBA" id="ARBA00022574"/>
    </source>
</evidence>
<dbReference type="SMART" id="SM00320">
    <property type="entry name" value="WD40"/>
    <property type="match status" value="6"/>
</dbReference>
<dbReference type="InterPro" id="IPR015943">
    <property type="entry name" value="WD40/YVTN_repeat-like_dom_sf"/>
</dbReference>
<evidence type="ECO:0000259" key="4">
    <source>
        <dbReference type="Pfam" id="PF23760"/>
    </source>
</evidence>
<organism evidence="5 6">
    <name type="scientific">Stylonychia lemnae</name>
    <name type="common">Ciliate</name>
    <dbReference type="NCBI Taxonomy" id="5949"/>
    <lineage>
        <taxon>Eukaryota</taxon>
        <taxon>Sar</taxon>
        <taxon>Alveolata</taxon>
        <taxon>Ciliophora</taxon>
        <taxon>Intramacronucleata</taxon>
        <taxon>Spirotrichea</taxon>
        <taxon>Stichotrichia</taxon>
        <taxon>Sporadotrichida</taxon>
        <taxon>Oxytrichidae</taxon>
        <taxon>Stylonychinae</taxon>
        <taxon>Stylonychia</taxon>
    </lineage>
</organism>
<keyword evidence="1 3" id="KW-0853">WD repeat</keyword>
<dbReference type="OMA" id="RPHEAGC"/>
<dbReference type="PROSITE" id="PS50294">
    <property type="entry name" value="WD_REPEATS_REGION"/>
    <property type="match status" value="1"/>
</dbReference>
<feature type="repeat" description="WD" evidence="3">
    <location>
        <begin position="75"/>
        <end position="115"/>
    </location>
</feature>
<reference evidence="5 6" key="1">
    <citation type="submission" date="2014-06" db="EMBL/GenBank/DDBJ databases">
        <authorList>
            <person name="Swart Estienne"/>
        </authorList>
    </citation>
    <scope>NUCLEOTIDE SEQUENCE [LARGE SCALE GENOMIC DNA]</scope>
    <source>
        <strain evidence="5 6">130c</strain>
    </source>
</reference>
<keyword evidence="2" id="KW-0677">Repeat</keyword>
<dbReference type="PROSITE" id="PS00678">
    <property type="entry name" value="WD_REPEATS_1"/>
    <property type="match status" value="2"/>
</dbReference>
<dbReference type="InParanoid" id="A0A078BCC7"/>
<dbReference type="InterPro" id="IPR019775">
    <property type="entry name" value="WD40_repeat_CS"/>
</dbReference>
<dbReference type="GO" id="GO:1990234">
    <property type="term" value="C:transferase complex"/>
    <property type="evidence" value="ECO:0007669"/>
    <property type="project" value="UniProtKB-ARBA"/>
</dbReference>
<dbReference type="InterPro" id="IPR001680">
    <property type="entry name" value="WD40_rpt"/>
</dbReference>
<gene>
    <name evidence="5" type="primary">Contig11435.g12237</name>
    <name evidence="5" type="ORF">STYLEM_20411</name>
</gene>
<evidence type="ECO:0000313" key="5">
    <source>
        <dbReference type="EMBL" id="CDW91258.1"/>
    </source>
</evidence>
<dbReference type="PROSITE" id="PS50082">
    <property type="entry name" value="WD_REPEATS_2"/>
    <property type="match status" value="4"/>
</dbReference>
<keyword evidence="6" id="KW-1185">Reference proteome</keyword>
<dbReference type="Proteomes" id="UP000039865">
    <property type="component" value="Unassembled WGS sequence"/>
</dbReference>
<evidence type="ECO:0000256" key="3">
    <source>
        <dbReference type="PROSITE-ProRule" id="PRU00221"/>
    </source>
</evidence>
<dbReference type="OrthoDB" id="496at2759"/>
<dbReference type="PANTHER" id="PTHR22847:SF637">
    <property type="entry name" value="WD REPEAT DOMAIN 5B"/>
    <property type="match status" value="1"/>
</dbReference>
<dbReference type="EMBL" id="CCKQ01019241">
    <property type="protein sequence ID" value="CDW91258.1"/>
    <property type="molecule type" value="Genomic_DNA"/>
</dbReference>
<feature type="repeat" description="WD" evidence="3">
    <location>
        <begin position="35"/>
        <end position="66"/>
    </location>
</feature>
<dbReference type="PANTHER" id="PTHR22847">
    <property type="entry name" value="WD40 REPEAT PROTEIN"/>
    <property type="match status" value="1"/>
</dbReference>
<dbReference type="Pfam" id="PF00400">
    <property type="entry name" value="WD40"/>
    <property type="match status" value="1"/>
</dbReference>
<dbReference type="Pfam" id="PF23760">
    <property type="entry name" value="Beta-prop_DCAF12"/>
    <property type="match status" value="1"/>
</dbReference>
<evidence type="ECO:0000256" key="2">
    <source>
        <dbReference type="ARBA" id="ARBA00022737"/>
    </source>
</evidence>
<proteinExistence type="predicted"/>
<sequence length="313" mass="33998">MDVQGNQLVTGSADHGLRVYNIQSGKQMRQLYAKQYGHSEWVTTCAFLRDGRVLSGGMDKLLCLWDARAVRCQNLTGHNGSISKVKVDQFNVAVTAAYDSSLLVWNLDTLECLQGLFNGHKDSVMEFEWQNSLVVSGGRDGSMALWDINTGQVIHQLQAHNGPVSKIHLYSDGVNKNLIISAGLKDGILNILDMRSHQPVKKERVHQGAINMLETSLSSFIITGSADKTVKKFDIIGGFKPLAVMNTTDAVFCGKIIENIAITGCGDGNILAFDLDQNKCLYGYGADPIGAVHCMAFTEDRKSLITGGDSGGN</sequence>
<dbReference type="InterPro" id="IPR036322">
    <property type="entry name" value="WD40_repeat_dom_sf"/>
</dbReference>
<feature type="repeat" description="WD" evidence="3">
    <location>
        <begin position="117"/>
        <end position="156"/>
    </location>
</feature>
<feature type="repeat" description="WD" evidence="3">
    <location>
        <begin position="1"/>
        <end position="30"/>
    </location>
</feature>
<evidence type="ECO:0000313" key="6">
    <source>
        <dbReference type="Proteomes" id="UP000039865"/>
    </source>
</evidence>
<dbReference type="SUPFAM" id="SSF50978">
    <property type="entry name" value="WD40 repeat-like"/>
    <property type="match status" value="1"/>
</dbReference>
<feature type="domain" description="DDB1- and CUL4-associated factor 12 beta-propeller" evidence="4">
    <location>
        <begin position="93"/>
        <end position="162"/>
    </location>
</feature>
<dbReference type="AlphaFoldDB" id="A0A078BCC7"/>
<name>A0A078BCC7_STYLE</name>
<protein>
    <submittedName>
        <fullName evidence="5">Wd40 repeat protein</fullName>
    </submittedName>
</protein>
<dbReference type="PRINTS" id="PR00320">
    <property type="entry name" value="GPROTEINBRPT"/>
</dbReference>